<evidence type="ECO:0000313" key="3">
    <source>
        <dbReference type="Proteomes" id="UP001216907"/>
    </source>
</evidence>
<keyword evidence="3" id="KW-1185">Reference proteome</keyword>
<feature type="domain" description="Suppressor of fused-like" evidence="1">
    <location>
        <begin position="75"/>
        <end position="183"/>
    </location>
</feature>
<dbReference type="EMBL" id="JARRAG010000002">
    <property type="protein sequence ID" value="MDG3005359.1"/>
    <property type="molecule type" value="Genomic_DNA"/>
</dbReference>
<dbReference type="SUPFAM" id="SSF103359">
    <property type="entry name" value="Suppressor of Fused, N-terminal domain"/>
    <property type="match status" value="1"/>
</dbReference>
<proteinExistence type="predicted"/>
<sequence>MVDDSDAAWNLWWDDRIAALEGILGKSDENVGHAMIPFHLGGAADVVYFRTHLPGVVAVTCELVGCDEQIASRFGSYELMICHRDDVAWGPNIISRLARYTTEVELNPGETMDIGSAVPDGSTIAAFLFCDYARFKVRECEAGLLLCLGITKDEVQACRTGRREAVESALKSAGVFPFTDLFRQSVLPPMQS</sequence>
<dbReference type="InterPro" id="IPR020941">
    <property type="entry name" value="SUFU-like_domain"/>
</dbReference>
<comment type="caution">
    <text evidence="2">The sequence shown here is derived from an EMBL/GenBank/DDBJ whole genome shotgun (WGS) entry which is preliminary data.</text>
</comment>
<protein>
    <submittedName>
        <fullName evidence="2">Suppressor of fused domain protein</fullName>
    </submittedName>
</protein>
<evidence type="ECO:0000313" key="2">
    <source>
        <dbReference type="EMBL" id="MDG3005359.1"/>
    </source>
</evidence>
<accession>A0ABT6FD36</accession>
<gene>
    <name evidence="2" type="ORF">PZE19_16330</name>
</gene>
<dbReference type="Proteomes" id="UP001216907">
    <property type="component" value="Unassembled WGS sequence"/>
</dbReference>
<name>A0ABT6FD36_9BACT</name>
<organism evidence="2 3">
    <name type="scientific">Paludisphaera mucosa</name>
    <dbReference type="NCBI Taxonomy" id="3030827"/>
    <lineage>
        <taxon>Bacteria</taxon>
        <taxon>Pseudomonadati</taxon>
        <taxon>Planctomycetota</taxon>
        <taxon>Planctomycetia</taxon>
        <taxon>Isosphaerales</taxon>
        <taxon>Isosphaeraceae</taxon>
        <taxon>Paludisphaera</taxon>
    </lineage>
</organism>
<dbReference type="RefSeq" id="WP_277861704.1">
    <property type="nucleotide sequence ID" value="NZ_JARRAG010000002.1"/>
</dbReference>
<evidence type="ECO:0000259" key="1">
    <source>
        <dbReference type="Pfam" id="PF05076"/>
    </source>
</evidence>
<reference evidence="2 3" key="1">
    <citation type="submission" date="2023-03" db="EMBL/GenBank/DDBJ databases">
        <title>Paludisphaera mucosa sp. nov. a novel planctomycete from northern fen.</title>
        <authorList>
            <person name="Ivanova A."/>
        </authorList>
    </citation>
    <scope>NUCLEOTIDE SEQUENCE [LARGE SCALE GENOMIC DNA]</scope>
    <source>
        <strain evidence="2 3">Pla2</strain>
    </source>
</reference>
<dbReference type="Pfam" id="PF05076">
    <property type="entry name" value="SUFU"/>
    <property type="match status" value="1"/>
</dbReference>
<dbReference type="InterPro" id="IPR037181">
    <property type="entry name" value="SUFU_N"/>
</dbReference>